<dbReference type="Proteomes" id="UP000185944">
    <property type="component" value="Unassembled WGS sequence"/>
</dbReference>
<gene>
    <name evidence="2" type="ORF">NEDG_01154</name>
</gene>
<dbReference type="VEuPathDB" id="MicrosporidiaDB:NEDG_01154"/>
<keyword evidence="1" id="KW-1133">Transmembrane helix</keyword>
<accession>A0A177EAR5</accession>
<keyword evidence="1" id="KW-0472">Membrane</keyword>
<dbReference type="RefSeq" id="XP_067543760.1">
    <property type="nucleotide sequence ID" value="XM_067688572.1"/>
</dbReference>
<protein>
    <submittedName>
        <fullName evidence="2">Uncharacterized protein</fullName>
    </submittedName>
</protein>
<keyword evidence="3" id="KW-1185">Reference proteome</keyword>
<dbReference type="GeneID" id="93647504"/>
<dbReference type="OrthoDB" id="2188167at2759"/>
<name>A0A177EAR5_9MICR</name>
<dbReference type="AlphaFoldDB" id="A0A177EAR5"/>
<proteinExistence type="predicted"/>
<evidence type="ECO:0000313" key="2">
    <source>
        <dbReference type="EMBL" id="OAG29015.1"/>
    </source>
</evidence>
<evidence type="ECO:0000313" key="3">
    <source>
        <dbReference type="Proteomes" id="UP000185944"/>
    </source>
</evidence>
<organism evidence="2 3">
    <name type="scientific">Nematocida displodere</name>
    <dbReference type="NCBI Taxonomy" id="1805483"/>
    <lineage>
        <taxon>Eukaryota</taxon>
        <taxon>Fungi</taxon>
        <taxon>Fungi incertae sedis</taxon>
        <taxon>Microsporidia</taxon>
        <taxon>Nematocida</taxon>
    </lineage>
</organism>
<evidence type="ECO:0000256" key="1">
    <source>
        <dbReference type="SAM" id="Phobius"/>
    </source>
</evidence>
<reference evidence="2 3" key="1">
    <citation type="submission" date="2016-02" db="EMBL/GenBank/DDBJ databases">
        <title>Discovery of a natural microsporidian pathogen with a broad tissue tropism in Caenorhabditis elegans.</title>
        <authorList>
            <person name="Luallen R.J."/>
            <person name="Reinke A.W."/>
            <person name="Tong L."/>
            <person name="Botts M.R."/>
            <person name="Felix M.-A."/>
            <person name="Troemel E.R."/>
        </authorList>
    </citation>
    <scope>NUCLEOTIDE SEQUENCE [LARGE SCALE GENOMIC DNA]</scope>
    <source>
        <strain evidence="2 3">JUm2807</strain>
    </source>
</reference>
<feature type="transmembrane region" description="Helical" evidence="1">
    <location>
        <begin position="6"/>
        <end position="32"/>
    </location>
</feature>
<dbReference type="EMBL" id="LTDL01000042">
    <property type="protein sequence ID" value="OAG29015.1"/>
    <property type="molecule type" value="Genomic_DNA"/>
</dbReference>
<keyword evidence="1" id="KW-0812">Transmembrane</keyword>
<sequence length="69" mass="7788">MDKSEFLPSIILHILLDKLLATNAFFLIWIFIGYARWRFYLTFSDVEIASWVVGTHGADTGVGVGRKGI</sequence>
<comment type="caution">
    <text evidence="2">The sequence shown here is derived from an EMBL/GenBank/DDBJ whole genome shotgun (WGS) entry which is preliminary data.</text>
</comment>